<dbReference type="RefSeq" id="WP_125483448.1">
    <property type="nucleotide sequence ID" value="NZ_RSDW01000001.1"/>
</dbReference>
<dbReference type="Proteomes" id="UP000269669">
    <property type="component" value="Unassembled WGS sequence"/>
</dbReference>
<gene>
    <name evidence="2" type="ORF">EDE15_0058</name>
</gene>
<dbReference type="SUPFAM" id="SSF49464">
    <property type="entry name" value="Carboxypeptidase regulatory domain-like"/>
    <property type="match status" value="2"/>
</dbReference>
<dbReference type="OrthoDB" id="106771at2"/>
<dbReference type="AlphaFoldDB" id="A0A3R9NVG1"/>
<dbReference type="InterPro" id="IPR008969">
    <property type="entry name" value="CarboxyPept-like_regulatory"/>
</dbReference>
<evidence type="ECO:0000256" key="1">
    <source>
        <dbReference type="SAM" id="SignalP"/>
    </source>
</evidence>
<protein>
    <recommendedName>
        <fullName evidence="4">Carboxypeptidase family protein</fullName>
    </recommendedName>
</protein>
<evidence type="ECO:0008006" key="4">
    <source>
        <dbReference type="Google" id="ProtNLM"/>
    </source>
</evidence>
<feature type="chain" id="PRO_5018587054" description="Carboxypeptidase family protein" evidence="1">
    <location>
        <begin position="28"/>
        <end position="547"/>
    </location>
</feature>
<comment type="caution">
    <text evidence="2">The sequence shown here is derived from an EMBL/GenBank/DDBJ whole genome shotgun (WGS) entry which is preliminary data.</text>
</comment>
<name>A0A3R9NVG1_9BACT</name>
<reference evidence="2 3" key="1">
    <citation type="submission" date="2018-12" db="EMBL/GenBank/DDBJ databases">
        <title>Sequencing of bacterial isolates from soil warming experiment in Harvard Forest, Massachusetts, USA.</title>
        <authorList>
            <person name="Deangelis K."/>
        </authorList>
    </citation>
    <scope>NUCLEOTIDE SEQUENCE [LARGE SCALE GENOMIC DNA]</scope>
    <source>
        <strain evidence="2 3">EB153</strain>
    </source>
</reference>
<accession>A0A3R9NVG1</accession>
<dbReference type="EMBL" id="RSDW01000001">
    <property type="protein sequence ID" value="RSL14606.1"/>
    <property type="molecule type" value="Genomic_DNA"/>
</dbReference>
<feature type="signal peptide" evidence="1">
    <location>
        <begin position="1"/>
        <end position="27"/>
    </location>
</feature>
<evidence type="ECO:0000313" key="2">
    <source>
        <dbReference type="EMBL" id="RSL14606.1"/>
    </source>
</evidence>
<organism evidence="2 3">
    <name type="scientific">Edaphobacter aggregans</name>
    <dbReference type="NCBI Taxonomy" id="570835"/>
    <lineage>
        <taxon>Bacteria</taxon>
        <taxon>Pseudomonadati</taxon>
        <taxon>Acidobacteriota</taxon>
        <taxon>Terriglobia</taxon>
        <taxon>Terriglobales</taxon>
        <taxon>Acidobacteriaceae</taxon>
        <taxon>Edaphobacter</taxon>
    </lineage>
</organism>
<evidence type="ECO:0000313" key="3">
    <source>
        <dbReference type="Proteomes" id="UP000269669"/>
    </source>
</evidence>
<dbReference type="Gene3D" id="2.60.40.1120">
    <property type="entry name" value="Carboxypeptidase-like, regulatory domain"/>
    <property type="match status" value="1"/>
</dbReference>
<keyword evidence="1" id="KW-0732">Signal</keyword>
<keyword evidence="3" id="KW-1185">Reference proteome</keyword>
<sequence>MSPAGRYIFRCRVLLCFVCLIAENALSLPAQISGSTPPTAAASSSSTTPITVVGQVVNAITGEPIPRVLIRINDRAALTTHEGKFEFDQFTGTSSNLQVTKPGYYFSTDPSEPSALNLTADQLVDPIEIRLYPEALFTGTVTAPDGEPIPHLPVYARRSLFDGFSRRWIPSAQSQTDSHGNFRLPVSPGDYRLETRYTPRNGQSSEAILPISLPDNTSTNTSNIIHISSGEQQHFDLHPQTSRTYDIVTSIDGMPERAYPAIIARSSNGSTIPVALNHNAPSDEFRMQLPSGSYSITATVNGPDSSAFAQALVTVPDHDISGLILHLTPNPSIPVELQLDQSSSATTSTTSDNVTPPNLQQLSLALIGMESDPDRGNAIVGLTPTRNQTFNFVAFPGTYRLQARSRGQWYVKAANYGTSDLLQQDLVVGAGSSGTPIRITVSNETSALQGTLRLNGKPASCWLYLIPTSPSADPLIFLRSSASGSYNSVYLPPGGYQAVAFEHRYSADLRDPETLARFSTYVHSITANAGDKPTLDLDAVPAAEMLP</sequence>
<proteinExistence type="predicted"/>